<protein>
    <recommendedName>
        <fullName evidence="8">Cobalt transport protein</fullName>
    </recommendedName>
</protein>
<evidence type="ECO:0000256" key="5">
    <source>
        <dbReference type="SAM" id="Phobius"/>
    </source>
</evidence>
<feature type="transmembrane region" description="Helical" evidence="5">
    <location>
        <begin position="12"/>
        <end position="45"/>
    </location>
</feature>
<accession>A0A0R1GUP7</accession>
<dbReference type="PROSITE" id="PS51257">
    <property type="entry name" value="PROKAR_LIPOPROTEIN"/>
    <property type="match status" value="1"/>
</dbReference>
<dbReference type="InterPro" id="IPR003339">
    <property type="entry name" value="ABC/ECF_trnsptr_transmembrane"/>
</dbReference>
<dbReference type="CDD" id="cd16914">
    <property type="entry name" value="EcfT"/>
    <property type="match status" value="1"/>
</dbReference>
<feature type="transmembrane region" description="Helical" evidence="5">
    <location>
        <begin position="227"/>
        <end position="249"/>
    </location>
</feature>
<feature type="transmembrane region" description="Helical" evidence="5">
    <location>
        <begin position="269"/>
        <end position="288"/>
    </location>
</feature>
<dbReference type="Pfam" id="PF02361">
    <property type="entry name" value="CbiQ"/>
    <property type="match status" value="1"/>
</dbReference>
<evidence type="ECO:0000313" key="7">
    <source>
        <dbReference type="Proteomes" id="UP000050909"/>
    </source>
</evidence>
<feature type="transmembrane region" description="Helical" evidence="5">
    <location>
        <begin position="97"/>
        <end position="122"/>
    </location>
</feature>
<dbReference type="Proteomes" id="UP000050909">
    <property type="component" value="Unassembled WGS sequence"/>
</dbReference>
<name>A0A0R1GUP7_9LACO</name>
<comment type="caution">
    <text evidence="6">The sequence shown here is derived from an EMBL/GenBank/DDBJ whole genome shotgun (WGS) entry which is preliminary data.</text>
</comment>
<organism evidence="6 7">
    <name type="scientific">Amylolactobacillus amylotrophicus DSM 20534</name>
    <dbReference type="NCBI Taxonomy" id="1423722"/>
    <lineage>
        <taxon>Bacteria</taxon>
        <taxon>Bacillati</taxon>
        <taxon>Bacillota</taxon>
        <taxon>Bacilli</taxon>
        <taxon>Lactobacillales</taxon>
        <taxon>Lactobacillaceae</taxon>
        <taxon>Amylolactobacillus</taxon>
    </lineage>
</organism>
<dbReference type="EMBL" id="AZCV01000004">
    <property type="protein sequence ID" value="KRK37576.1"/>
    <property type="molecule type" value="Genomic_DNA"/>
</dbReference>
<sequence>MAKDSFTNCHPLVNFAYFISVLGCSMFILHPYLIAISLVSAIAYSATLVGIHKVLKFNLIFALPGLLVIMGINPLFNHFGVTQLALLQNGNSITLEAIVYGLILGLVLVTTTNWFTAINHILTRDKFVDVVGRVLPKVALLLALSFRFIPLFINQFKKVLHTQNMIGQGPTTARGFTKIRRTLTITSAMFSWTMENAIYVSDAMQLRAYGTHKRKLYLPHRFDPRNWFILASIGILTASVISVKLTGFLSASFNPVINVSGITTHRNSLVTIFGIAAFALLANIPLLLRSYDFFLHLVQRRRSLNLQKDYINESYRSK</sequence>
<evidence type="ECO:0000313" key="6">
    <source>
        <dbReference type="EMBL" id="KRK37576.1"/>
    </source>
</evidence>
<dbReference type="AlphaFoldDB" id="A0A0R1GUP7"/>
<evidence type="ECO:0000256" key="3">
    <source>
        <dbReference type="ARBA" id="ARBA00022989"/>
    </source>
</evidence>
<gene>
    <name evidence="6" type="ORF">FC62_GL001188</name>
</gene>
<dbReference type="RefSeq" id="WP_056945733.1">
    <property type="nucleotide sequence ID" value="NZ_AZCV01000004.1"/>
</dbReference>
<dbReference type="PATRIC" id="fig|1423722.3.peg.1211"/>
<comment type="subcellular location">
    <subcellularLocation>
        <location evidence="1">Membrane</location>
        <topology evidence="1">Multi-pass membrane protein</topology>
    </subcellularLocation>
</comment>
<evidence type="ECO:0000256" key="1">
    <source>
        <dbReference type="ARBA" id="ARBA00004141"/>
    </source>
</evidence>
<reference evidence="6 7" key="1">
    <citation type="journal article" date="2015" name="Genome Announc.">
        <title>Expanding the biotechnology potential of lactobacilli through comparative genomics of 213 strains and associated genera.</title>
        <authorList>
            <person name="Sun Z."/>
            <person name="Harris H.M."/>
            <person name="McCann A."/>
            <person name="Guo C."/>
            <person name="Argimon S."/>
            <person name="Zhang W."/>
            <person name="Yang X."/>
            <person name="Jeffery I.B."/>
            <person name="Cooney J.C."/>
            <person name="Kagawa T.F."/>
            <person name="Liu W."/>
            <person name="Song Y."/>
            <person name="Salvetti E."/>
            <person name="Wrobel A."/>
            <person name="Rasinkangas P."/>
            <person name="Parkhill J."/>
            <person name="Rea M.C."/>
            <person name="O'Sullivan O."/>
            <person name="Ritari J."/>
            <person name="Douillard F.P."/>
            <person name="Paul Ross R."/>
            <person name="Yang R."/>
            <person name="Briner A.E."/>
            <person name="Felis G.E."/>
            <person name="de Vos W.M."/>
            <person name="Barrangou R."/>
            <person name="Klaenhammer T.R."/>
            <person name="Caufield P.W."/>
            <person name="Cui Y."/>
            <person name="Zhang H."/>
            <person name="O'Toole P.W."/>
        </authorList>
    </citation>
    <scope>NUCLEOTIDE SEQUENCE [LARGE SCALE GENOMIC DNA]</scope>
    <source>
        <strain evidence="6 7">DSM 20534</strain>
    </source>
</reference>
<dbReference type="GO" id="GO:0005886">
    <property type="term" value="C:plasma membrane"/>
    <property type="evidence" value="ECO:0007669"/>
    <property type="project" value="UniProtKB-ARBA"/>
</dbReference>
<feature type="transmembrane region" description="Helical" evidence="5">
    <location>
        <begin position="57"/>
        <end position="76"/>
    </location>
</feature>
<proteinExistence type="predicted"/>
<keyword evidence="2 5" id="KW-0812">Transmembrane</keyword>
<evidence type="ECO:0000256" key="4">
    <source>
        <dbReference type="ARBA" id="ARBA00023136"/>
    </source>
</evidence>
<keyword evidence="7" id="KW-1185">Reference proteome</keyword>
<keyword evidence="3 5" id="KW-1133">Transmembrane helix</keyword>
<evidence type="ECO:0000256" key="2">
    <source>
        <dbReference type="ARBA" id="ARBA00022692"/>
    </source>
</evidence>
<evidence type="ECO:0008006" key="8">
    <source>
        <dbReference type="Google" id="ProtNLM"/>
    </source>
</evidence>
<keyword evidence="4 5" id="KW-0472">Membrane</keyword>